<dbReference type="RefSeq" id="WP_012489121.1">
    <property type="nucleotide sequence ID" value="NC_010995.1"/>
</dbReference>
<protein>
    <submittedName>
        <fullName evidence="2">Phytanoyl-CoA dioxygenase (PhyH) family</fullName>
    </submittedName>
</protein>
<sequence length="286" mass="32225">MWNKLQRWFKAGSSARQLLSDEQMDSWSRNGFLVLKGFFTPQDINVFEDEVAQLIQERAQAAGEVVIDVLDGPLTGKRIKLRDAPQEAIDHTHKINDLYLVSDNCRSLNLHHRLVAVLNDVLGAVPVVVNSLSFTKGSQQPHHFDTYYMPPPVEGRMVVSSICLEKQTLEAGPLSYYPGSHLIPPYRFSHGGLAAVNDELPDARRYIQAQLAERGLTPDIFVGDIGDVFIWHGQLYHGGSAIADHNRTRRTLVTHYWASEDLPIWRQVKLNTGGAYLSRDHQPIPQ</sequence>
<dbReference type="PANTHER" id="PTHR20883">
    <property type="entry name" value="PHYTANOYL-COA DIOXYGENASE DOMAIN CONTAINING 1"/>
    <property type="match status" value="1"/>
</dbReference>
<evidence type="ECO:0000313" key="3">
    <source>
        <dbReference type="Proteomes" id="UP000001036"/>
    </source>
</evidence>
<dbReference type="KEGG" id="cja:CJA_3546"/>
<dbReference type="HOGENOM" id="CLU_996280_0_0_6"/>
<dbReference type="GO" id="GO:0005506">
    <property type="term" value="F:iron ion binding"/>
    <property type="evidence" value="ECO:0007669"/>
    <property type="project" value="UniProtKB-ARBA"/>
</dbReference>
<dbReference type="eggNOG" id="COG5285">
    <property type="taxonomic scope" value="Bacteria"/>
</dbReference>
<gene>
    <name evidence="2" type="ordered locus">CJA_3546</name>
</gene>
<keyword evidence="2" id="KW-0560">Oxidoreductase</keyword>
<dbReference type="STRING" id="498211.CJA_3546"/>
<dbReference type="SUPFAM" id="SSF51197">
    <property type="entry name" value="Clavaminate synthase-like"/>
    <property type="match status" value="1"/>
</dbReference>
<keyword evidence="2" id="KW-0223">Dioxygenase</keyword>
<name>B3PGV1_CELJU</name>
<dbReference type="PANTHER" id="PTHR20883:SF48">
    <property type="entry name" value="ECTOINE DIOXYGENASE"/>
    <property type="match status" value="1"/>
</dbReference>
<accession>B3PGV1</accession>
<organism evidence="2 3">
    <name type="scientific">Cellvibrio japonicus (strain Ueda107)</name>
    <name type="common">Pseudomonas fluorescens subsp. cellulosa</name>
    <dbReference type="NCBI Taxonomy" id="498211"/>
    <lineage>
        <taxon>Bacteria</taxon>
        <taxon>Pseudomonadati</taxon>
        <taxon>Pseudomonadota</taxon>
        <taxon>Gammaproteobacteria</taxon>
        <taxon>Cellvibrionales</taxon>
        <taxon>Cellvibrionaceae</taxon>
        <taxon>Cellvibrio</taxon>
    </lineage>
</organism>
<evidence type="ECO:0000313" key="2">
    <source>
        <dbReference type="EMBL" id="ACE85407.1"/>
    </source>
</evidence>
<keyword evidence="3" id="KW-1185">Reference proteome</keyword>
<reference evidence="2 3" key="1">
    <citation type="journal article" date="2008" name="J. Bacteriol.">
        <title>Insights into plant cell wall degradation from the genome sequence of the soil bacterium Cellvibrio japonicus.</title>
        <authorList>
            <person name="Deboy R.T."/>
            <person name="Mongodin E.F."/>
            <person name="Fouts D.E."/>
            <person name="Tailford L.E."/>
            <person name="Khouri H."/>
            <person name="Emerson J.B."/>
            <person name="Mohamoud Y."/>
            <person name="Watkins K."/>
            <person name="Henrissat B."/>
            <person name="Gilbert H.J."/>
            <person name="Nelson K.E."/>
        </authorList>
    </citation>
    <scope>NUCLEOTIDE SEQUENCE [LARGE SCALE GENOMIC DNA]</scope>
    <source>
        <strain evidence="2 3">Ueda107</strain>
    </source>
</reference>
<evidence type="ECO:0000256" key="1">
    <source>
        <dbReference type="ARBA" id="ARBA00001954"/>
    </source>
</evidence>
<comment type="cofactor">
    <cofactor evidence="1">
        <name>Fe(2+)</name>
        <dbReference type="ChEBI" id="CHEBI:29033"/>
    </cofactor>
</comment>
<dbReference type="Pfam" id="PF05721">
    <property type="entry name" value="PhyH"/>
    <property type="match status" value="1"/>
</dbReference>
<dbReference type="GO" id="GO:0016706">
    <property type="term" value="F:2-oxoglutarate-dependent dioxygenase activity"/>
    <property type="evidence" value="ECO:0007669"/>
    <property type="project" value="UniProtKB-ARBA"/>
</dbReference>
<dbReference type="OrthoDB" id="9791262at2"/>
<dbReference type="AlphaFoldDB" id="B3PGV1"/>
<proteinExistence type="predicted"/>
<dbReference type="Proteomes" id="UP000001036">
    <property type="component" value="Chromosome"/>
</dbReference>
<dbReference type="EMBL" id="CP000934">
    <property type="protein sequence ID" value="ACE85407.1"/>
    <property type="molecule type" value="Genomic_DNA"/>
</dbReference>
<dbReference type="Gene3D" id="2.60.120.620">
    <property type="entry name" value="q2cbj1_9rhob like domain"/>
    <property type="match status" value="1"/>
</dbReference>
<dbReference type="InterPro" id="IPR008775">
    <property type="entry name" value="Phytyl_CoA_dOase-like"/>
</dbReference>